<dbReference type="EMBL" id="BQXS01009787">
    <property type="protein sequence ID" value="GKT31947.1"/>
    <property type="molecule type" value="Genomic_DNA"/>
</dbReference>
<reference evidence="2" key="1">
    <citation type="submission" date="2022-03" db="EMBL/GenBank/DDBJ databases">
        <title>Draft genome sequence of Aduncisulcus paluster, a free-living microaerophilic Fornicata.</title>
        <authorList>
            <person name="Yuyama I."/>
            <person name="Kume K."/>
            <person name="Tamura T."/>
            <person name="Inagaki Y."/>
            <person name="Hashimoto T."/>
        </authorList>
    </citation>
    <scope>NUCLEOTIDE SEQUENCE</scope>
    <source>
        <strain evidence="2">NY0171</strain>
    </source>
</reference>
<organism evidence="2 3">
    <name type="scientific">Aduncisulcus paluster</name>
    <dbReference type="NCBI Taxonomy" id="2918883"/>
    <lineage>
        <taxon>Eukaryota</taxon>
        <taxon>Metamonada</taxon>
        <taxon>Carpediemonas-like organisms</taxon>
        <taxon>Aduncisulcus</taxon>
    </lineage>
</organism>
<gene>
    <name evidence="2" type="ORF">ADUPG1_006255</name>
</gene>
<feature type="region of interest" description="Disordered" evidence="1">
    <location>
        <begin position="1"/>
        <end position="56"/>
    </location>
</feature>
<proteinExistence type="predicted"/>
<feature type="region of interest" description="Disordered" evidence="1">
    <location>
        <begin position="96"/>
        <end position="134"/>
    </location>
</feature>
<keyword evidence="3" id="KW-1185">Reference proteome</keyword>
<accession>A0ABQ5KHE4</accession>
<sequence>MARKASRKPDPAADPGPLDLDPLAPAGGGFADLLADPTDTQPTGNRDPSDIFEFDDMSNASDTDLARFALRLILQDKTAPAASRAAAARTLAEMAGALGRHAPPPSKASKPITEMTREELEAELNAGDSSAPAT</sequence>
<evidence type="ECO:0000313" key="2">
    <source>
        <dbReference type="EMBL" id="GKT31947.1"/>
    </source>
</evidence>
<comment type="caution">
    <text evidence="2">The sequence shown here is derived from an EMBL/GenBank/DDBJ whole genome shotgun (WGS) entry which is preliminary data.</text>
</comment>
<name>A0ABQ5KHE4_9EUKA</name>
<feature type="compositionally biased region" description="Low complexity" evidence="1">
    <location>
        <begin position="13"/>
        <end position="25"/>
    </location>
</feature>
<protein>
    <submittedName>
        <fullName evidence="2">Uncharacterized protein</fullName>
    </submittedName>
</protein>
<evidence type="ECO:0000313" key="3">
    <source>
        <dbReference type="Proteomes" id="UP001057375"/>
    </source>
</evidence>
<evidence type="ECO:0000256" key="1">
    <source>
        <dbReference type="SAM" id="MobiDB-lite"/>
    </source>
</evidence>
<dbReference type="Proteomes" id="UP001057375">
    <property type="component" value="Unassembled WGS sequence"/>
</dbReference>